<reference evidence="1 2" key="1">
    <citation type="submission" date="2012-02" db="EMBL/GenBank/DDBJ databases">
        <title>The Genome Sequence of Bacteroides nordii CL02T12C05.</title>
        <authorList>
            <consortium name="The Broad Institute Genome Sequencing Platform"/>
            <person name="Earl A."/>
            <person name="Ward D."/>
            <person name="Feldgarden M."/>
            <person name="Gevers D."/>
            <person name="Zitomersky N.L."/>
            <person name="Coyne M.J."/>
            <person name="Comstock L.E."/>
            <person name="Young S.K."/>
            <person name="Zeng Q."/>
            <person name="Gargeya S."/>
            <person name="Fitzgerald M."/>
            <person name="Haas B."/>
            <person name="Abouelleil A."/>
            <person name="Alvarado L."/>
            <person name="Arachchi H.M."/>
            <person name="Berlin A."/>
            <person name="Chapman S.B."/>
            <person name="Gearin G."/>
            <person name="Goldberg J."/>
            <person name="Griggs A."/>
            <person name="Gujja S."/>
            <person name="Hansen M."/>
            <person name="Heiman D."/>
            <person name="Howarth C."/>
            <person name="Larimer J."/>
            <person name="Lui A."/>
            <person name="MacDonald P.J.P."/>
            <person name="McCowen C."/>
            <person name="Montmayeur A."/>
            <person name="Murphy C."/>
            <person name="Neiman D."/>
            <person name="Pearson M."/>
            <person name="Priest M."/>
            <person name="Roberts A."/>
            <person name="Saif S."/>
            <person name="Shea T."/>
            <person name="Sisk P."/>
            <person name="Stolte C."/>
            <person name="Sykes S."/>
            <person name="Wortman J."/>
            <person name="Nusbaum C."/>
            <person name="Birren B."/>
        </authorList>
    </citation>
    <scope>NUCLEOTIDE SEQUENCE [LARGE SCALE GENOMIC DNA]</scope>
    <source>
        <strain evidence="1 2">CL02T12C05</strain>
    </source>
</reference>
<sequence length="144" mass="17217">MEENLEDKRQPMELIPGKSLSIFKLGANISDYLFLEYIFYPKDDNIQGYDDYDVYEFVNMNIDLYVCSENTVDCITTRSSCVYMGKELINMYYNVFLELFGLLSTNTMHLYFEGPPKKNGRYYDVYYFDQGIILWVWRNKIRTI</sequence>
<dbReference type="STRING" id="997884.HMPREF1068_02849"/>
<evidence type="ECO:0000313" key="1">
    <source>
        <dbReference type="EMBL" id="EIY48819.1"/>
    </source>
</evidence>
<dbReference type="EMBL" id="AGXS01000018">
    <property type="protein sequence ID" value="EIY48819.1"/>
    <property type="molecule type" value="Genomic_DNA"/>
</dbReference>
<keyword evidence="2" id="KW-1185">Reference proteome</keyword>
<feature type="non-terminal residue" evidence="1">
    <location>
        <position position="144"/>
    </location>
</feature>
<accession>I9GPJ4</accession>
<dbReference type="AlphaFoldDB" id="I9GPJ4"/>
<dbReference type="HOGENOM" id="CLU_151136_0_0_10"/>
<dbReference type="Proteomes" id="UP000003089">
    <property type="component" value="Unassembled WGS sequence"/>
</dbReference>
<comment type="caution">
    <text evidence="1">The sequence shown here is derived from an EMBL/GenBank/DDBJ whole genome shotgun (WGS) entry which is preliminary data.</text>
</comment>
<gene>
    <name evidence="1" type="ORF">HMPREF1068_02849</name>
</gene>
<protein>
    <submittedName>
        <fullName evidence="1">Uncharacterized protein</fullName>
    </submittedName>
</protein>
<organism evidence="1 2">
    <name type="scientific">Bacteroides nordii CL02T12C05</name>
    <dbReference type="NCBI Taxonomy" id="997884"/>
    <lineage>
        <taxon>Bacteria</taxon>
        <taxon>Pseudomonadati</taxon>
        <taxon>Bacteroidota</taxon>
        <taxon>Bacteroidia</taxon>
        <taxon>Bacteroidales</taxon>
        <taxon>Bacteroidaceae</taxon>
        <taxon>Bacteroides</taxon>
    </lineage>
</organism>
<name>I9GPJ4_9BACE</name>
<proteinExistence type="predicted"/>
<dbReference type="RefSeq" id="WP_007485961.1">
    <property type="nucleotide sequence ID" value="NZ_JH724314.1"/>
</dbReference>
<evidence type="ECO:0000313" key="2">
    <source>
        <dbReference type="Proteomes" id="UP000003089"/>
    </source>
</evidence>